<dbReference type="OrthoDB" id="1100725at2"/>
<keyword evidence="5" id="KW-1185">Reference proteome</keyword>
<dbReference type="Proteomes" id="UP000240621">
    <property type="component" value="Unassembled WGS sequence"/>
</dbReference>
<feature type="region of interest" description="Disordered" evidence="1">
    <location>
        <begin position="81"/>
        <end position="135"/>
    </location>
</feature>
<evidence type="ECO:0000313" key="3">
    <source>
        <dbReference type="EMBL" id="PSK85424.1"/>
    </source>
</evidence>
<accession>A0A2P8CKC3</accession>
<comment type="caution">
    <text evidence="3">The sequence shown here is derived from an EMBL/GenBank/DDBJ whole genome shotgun (WGS) entry which is preliminary data.</text>
</comment>
<evidence type="ECO:0000313" key="4">
    <source>
        <dbReference type="Proteomes" id="UP000240621"/>
    </source>
</evidence>
<organism evidence="3 4">
    <name type="scientific">Prolixibacter denitrificans</name>
    <dbReference type="NCBI Taxonomy" id="1541063"/>
    <lineage>
        <taxon>Bacteria</taxon>
        <taxon>Pseudomonadati</taxon>
        <taxon>Bacteroidota</taxon>
        <taxon>Bacteroidia</taxon>
        <taxon>Marinilabiliales</taxon>
        <taxon>Prolixibacteraceae</taxon>
        <taxon>Prolixibacter</taxon>
    </lineage>
</organism>
<evidence type="ECO:0000313" key="2">
    <source>
        <dbReference type="EMBL" id="GET20045.1"/>
    </source>
</evidence>
<dbReference type="AlphaFoldDB" id="A0A2P8CKC3"/>
<gene>
    <name evidence="3" type="ORF">CLV93_101380</name>
    <name evidence="2" type="ORF">JCM18694_02910</name>
</gene>
<dbReference type="Proteomes" id="UP000396862">
    <property type="component" value="Unassembled WGS sequence"/>
</dbReference>
<dbReference type="RefSeq" id="WP_106540471.1">
    <property type="nucleotide sequence ID" value="NZ_BLAU01000001.1"/>
</dbReference>
<evidence type="ECO:0000256" key="1">
    <source>
        <dbReference type="SAM" id="MobiDB-lite"/>
    </source>
</evidence>
<feature type="compositionally biased region" description="Acidic residues" evidence="1">
    <location>
        <begin position="126"/>
        <end position="135"/>
    </location>
</feature>
<evidence type="ECO:0000313" key="5">
    <source>
        <dbReference type="Proteomes" id="UP000396862"/>
    </source>
</evidence>
<dbReference type="EMBL" id="PYGC01000001">
    <property type="protein sequence ID" value="PSK85424.1"/>
    <property type="molecule type" value="Genomic_DNA"/>
</dbReference>
<feature type="compositionally biased region" description="Basic and acidic residues" evidence="1">
    <location>
        <begin position="88"/>
        <end position="125"/>
    </location>
</feature>
<reference evidence="2 5" key="2">
    <citation type="submission" date="2019-10" db="EMBL/GenBank/DDBJ databases">
        <title>Prolixibacter strains distinguished by the presence of nitrate reductase genes were adept at nitrate-dependent anaerobic corrosion of metallic iron and carbon steel.</title>
        <authorList>
            <person name="Iino T."/>
            <person name="Shono N."/>
            <person name="Ito K."/>
            <person name="Nakamura R."/>
            <person name="Sueoka K."/>
            <person name="Harayama S."/>
            <person name="Ohkuma M."/>
        </authorList>
    </citation>
    <scope>NUCLEOTIDE SEQUENCE [LARGE SCALE GENOMIC DNA]</scope>
    <source>
        <strain evidence="2 5">MIC1-1</strain>
    </source>
</reference>
<protein>
    <submittedName>
        <fullName evidence="3">Uncharacterized protein</fullName>
    </submittedName>
</protein>
<proteinExistence type="predicted"/>
<reference evidence="3 4" key="1">
    <citation type="submission" date="2018-03" db="EMBL/GenBank/DDBJ databases">
        <title>Genomic Encyclopedia of Archaeal and Bacterial Type Strains, Phase II (KMG-II): from individual species to whole genera.</title>
        <authorList>
            <person name="Goeker M."/>
        </authorList>
    </citation>
    <scope>NUCLEOTIDE SEQUENCE [LARGE SCALE GENOMIC DNA]</scope>
    <source>
        <strain evidence="3 4">DSM 27267</strain>
    </source>
</reference>
<dbReference type="EMBL" id="BLAU01000001">
    <property type="protein sequence ID" value="GET20045.1"/>
    <property type="molecule type" value="Genomic_DNA"/>
</dbReference>
<sequence>MEASILLQIIKDDIKILNNLAADLSTDTGLTSDEVEIVLARARNVVKELELLKSKVVEKAEPSAVKTSPENLQKIAEKTIELEEEAAPEVKTEEIPKDERQPESKESKEPERTETSSEEKEKLVSEEQEEDSDMELLEVEQENNRTLGESVAAQRSINDLIGEDYKEDSFTNRPLGSIREGISLNDRFLFVRELFGNNSDKFNEAVDKLDRAENIQEAVHFLKSNYKWSKTETSQKFLSLVKRRFLS</sequence>
<name>A0A2P8CKC3_9BACT</name>